<reference evidence="2 3" key="1">
    <citation type="submission" date="2020-08" db="EMBL/GenBank/DDBJ databases">
        <title>Novel species isolated from subtropical streams in China.</title>
        <authorList>
            <person name="Lu H."/>
        </authorList>
    </citation>
    <scope>NUCLEOTIDE SEQUENCE [LARGE SCALE GENOMIC DNA]</scope>
    <source>
        <strain evidence="2 3">CCTCC AB 2015119</strain>
    </source>
</reference>
<keyword evidence="1" id="KW-0812">Transmembrane</keyword>
<evidence type="ECO:0000313" key="2">
    <source>
        <dbReference type="EMBL" id="MBC3810131.1"/>
    </source>
</evidence>
<organism evidence="2 3">
    <name type="scientific">Undibacterium aquatile</name>
    <dbReference type="NCBI Taxonomy" id="1537398"/>
    <lineage>
        <taxon>Bacteria</taxon>
        <taxon>Pseudomonadati</taxon>
        <taxon>Pseudomonadota</taxon>
        <taxon>Betaproteobacteria</taxon>
        <taxon>Burkholderiales</taxon>
        <taxon>Oxalobacteraceae</taxon>
        <taxon>Undibacterium</taxon>
    </lineage>
</organism>
<comment type="caution">
    <text evidence="2">The sequence shown here is derived from an EMBL/GenBank/DDBJ whole genome shotgun (WGS) entry which is preliminary data.</text>
</comment>
<keyword evidence="1" id="KW-1133">Transmembrane helix</keyword>
<protein>
    <submittedName>
        <fullName evidence="2">Uncharacterized protein</fullName>
    </submittedName>
</protein>
<gene>
    <name evidence="2" type="ORF">H8K26_01640</name>
</gene>
<dbReference type="EMBL" id="JACOFT010000001">
    <property type="protein sequence ID" value="MBC3810131.1"/>
    <property type="molecule type" value="Genomic_DNA"/>
</dbReference>
<evidence type="ECO:0000256" key="1">
    <source>
        <dbReference type="SAM" id="Phobius"/>
    </source>
</evidence>
<keyword evidence="3" id="KW-1185">Reference proteome</keyword>
<dbReference type="RefSeq" id="WP_190476905.1">
    <property type="nucleotide sequence ID" value="NZ_JACOFT010000001.1"/>
</dbReference>
<feature type="transmembrane region" description="Helical" evidence="1">
    <location>
        <begin position="12"/>
        <end position="33"/>
    </location>
</feature>
<proteinExistence type="predicted"/>
<name>A0ABR6XBC6_9BURK</name>
<dbReference type="Proteomes" id="UP000637632">
    <property type="component" value="Unassembled WGS sequence"/>
</dbReference>
<feature type="transmembrane region" description="Helical" evidence="1">
    <location>
        <begin position="45"/>
        <end position="63"/>
    </location>
</feature>
<keyword evidence="1" id="KW-0472">Membrane</keyword>
<sequence length="72" mass="7842">MTDDGRWPLSRFLLVGVTIAIAACLPLQLYIIFGPSDGNPIGLGLLAAMGIFLGLTVFVTGLIKRLIRYFME</sequence>
<evidence type="ECO:0000313" key="3">
    <source>
        <dbReference type="Proteomes" id="UP000637632"/>
    </source>
</evidence>
<accession>A0ABR6XBC6</accession>
<dbReference type="PROSITE" id="PS51257">
    <property type="entry name" value="PROKAR_LIPOPROTEIN"/>
    <property type="match status" value="1"/>
</dbReference>